<dbReference type="GO" id="GO:0005886">
    <property type="term" value="C:plasma membrane"/>
    <property type="evidence" value="ECO:0007669"/>
    <property type="project" value="TreeGrafter"/>
</dbReference>
<dbReference type="AlphaFoldDB" id="A0A2N4U779"/>
<evidence type="ECO:0000256" key="2">
    <source>
        <dbReference type="ARBA" id="ARBA00004141"/>
    </source>
</evidence>
<reference evidence="16 17" key="1">
    <citation type="submission" date="2017-10" db="EMBL/GenBank/DDBJ databases">
        <title>Two draft genome sequences of Pusillimonas sp. strains isolated from a nitrate- and radionuclide-contaminated groundwater in Russia.</title>
        <authorList>
            <person name="Grouzdev D.S."/>
            <person name="Tourova T.P."/>
            <person name="Goeva M.A."/>
            <person name="Babich T.L."/>
            <person name="Sokolova D.S."/>
            <person name="Abdullin R."/>
            <person name="Poltaraus A.B."/>
            <person name="Toshchakov S.V."/>
            <person name="Nazina T.N."/>
        </authorList>
    </citation>
    <scope>NUCLEOTIDE SEQUENCE [LARGE SCALE GENOMIC DNA]</scope>
    <source>
        <strain evidence="16 17">JR1/69-3-13</strain>
    </source>
</reference>
<evidence type="ECO:0000256" key="11">
    <source>
        <dbReference type="ARBA" id="ARBA00023012"/>
    </source>
</evidence>
<dbReference type="InterPro" id="IPR013727">
    <property type="entry name" value="2CSK_N"/>
</dbReference>
<evidence type="ECO:0000256" key="4">
    <source>
        <dbReference type="ARBA" id="ARBA00022553"/>
    </source>
</evidence>
<dbReference type="EC" id="2.7.13.3" evidence="3"/>
<evidence type="ECO:0000256" key="10">
    <source>
        <dbReference type="ARBA" id="ARBA00022989"/>
    </source>
</evidence>
<evidence type="ECO:0000256" key="12">
    <source>
        <dbReference type="ARBA" id="ARBA00023136"/>
    </source>
</evidence>
<evidence type="ECO:0000256" key="8">
    <source>
        <dbReference type="ARBA" id="ARBA00022777"/>
    </source>
</evidence>
<dbReference type="Gene3D" id="3.30.565.10">
    <property type="entry name" value="Histidine kinase-like ATPase, C-terminal domain"/>
    <property type="match status" value="1"/>
</dbReference>
<organism evidence="16 17">
    <name type="scientific">Pollutimonas subterranea</name>
    <dbReference type="NCBI Taxonomy" id="2045210"/>
    <lineage>
        <taxon>Bacteria</taxon>
        <taxon>Pseudomonadati</taxon>
        <taxon>Pseudomonadota</taxon>
        <taxon>Betaproteobacteria</taxon>
        <taxon>Burkholderiales</taxon>
        <taxon>Alcaligenaceae</taxon>
        <taxon>Pollutimonas</taxon>
    </lineage>
</organism>
<feature type="transmembrane region" description="Helical" evidence="13">
    <location>
        <begin position="154"/>
        <end position="178"/>
    </location>
</feature>
<dbReference type="RefSeq" id="WP_102072832.1">
    <property type="nucleotide sequence ID" value="NZ_PDNW01000003.1"/>
</dbReference>
<dbReference type="InterPro" id="IPR036890">
    <property type="entry name" value="HATPase_C_sf"/>
</dbReference>
<dbReference type="InterPro" id="IPR003661">
    <property type="entry name" value="HisK_dim/P_dom"/>
</dbReference>
<dbReference type="OrthoDB" id="8554694at2"/>
<dbReference type="PANTHER" id="PTHR45436:SF14">
    <property type="entry name" value="SENSOR PROTEIN QSEC"/>
    <property type="match status" value="1"/>
</dbReference>
<keyword evidence="5" id="KW-0808">Transferase</keyword>
<keyword evidence="6 13" id="KW-0812">Transmembrane</keyword>
<keyword evidence="4" id="KW-0597">Phosphoprotein</keyword>
<dbReference type="InterPro" id="IPR003660">
    <property type="entry name" value="HAMP_dom"/>
</dbReference>
<dbReference type="InterPro" id="IPR036097">
    <property type="entry name" value="HisK_dim/P_sf"/>
</dbReference>
<evidence type="ECO:0000256" key="3">
    <source>
        <dbReference type="ARBA" id="ARBA00012438"/>
    </source>
</evidence>
<evidence type="ECO:0000313" key="16">
    <source>
        <dbReference type="EMBL" id="PLC50875.1"/>
    </source>
</evidence>
<evidence type="ECO:0000256" key="6">
    <source>
        <dbReference type="ARBA" id="ARBA00022692"/>
    </source>
</evidence>
<keyword evidence="9" id="KW-0067">ATP-binding</keyword>
<evidence type="ECO:0000313" key="17">
    <source>
        <dbReference type="Proteomes" id="UP000234190"/>
    </source>
</evidence>
<dbReference type="PRINTS" id="PR00344">
    <property type="entry name" value="BCTRLSENSOR"/>
</dbReference>
<name>A0A2N4U779_9BURK</name>
<dbReference type="EMBL" id="PDNW01000003">
    <property type="protein sequence ID" value="PLC50875.1"/>
    <property type="molecule type" value="Genomic_DNA"/>
</dbReference>
<dbReference type="CDD" id="cd00075">
    <property type="entry name" value="HATPase"/>
    <property type="match status" value="1"/>
</dbReference>
<dbReference type="PANTHER" id="PTHR45436">
    <property type="entry name" value="SENSOR HISTIDINE KINASE YKOH"/>
    <property type="match status" value="1"/>
</dbReference>
<feature type="transmembrane region" description="Helical" evidence="13">
    <location>
        <begin position="7"/>
        <end position="28"/>
    </location>
</feature>
<evidence type="ECO:0000259" key="14">
    <source>
        <dbReference type="PROSITE" id="PS50109"/>
    </source>
</evidence>
<dbReference type="Proteomes" id="UP000234190">
    <property type="component" value="Unassembled WGS sequence"/>
</dbReference>
<keyword evidence="12 13" id="KW-0472">Membrane</keyword>
<comment type="subcellular location">
    <subcellularLocation>
        <location evidence="2">Membrane</location>
        <topology evidence="2">Multi-pass membrane protein</topology>
    </subcellularLocation>
</comment>
<dbReference type="InterPro" id="IPR005467">
    <property type="entry name" value="His_kinase_dom"/>
</dbReference>
<proteinExistence type="predicted"/>
<dbReference type="Pfam" id="PF08521">
    <property type="entry name" value="2CSK_N"/>
    <property type="match status" value="1"/>
</dbReference>
<dbReference type="SMART" id="SM00387">
    <property type="entry name" value="HATPase_c"/>
    <property type="match status" value="1"/>
</dbReference>
<dbReference type="PROSITE" id="PS50885">
    <property type="entry name" value="HAMP"/>
    <property type="match status" value="1"/>
</dbReference>
<dbReference type="PROSITE" id="PS50109">
    <property type="entry name" value="HIS_KIN"/>
    <property type="match status" value="1"/>
</dbReference>
<dbReference type="Pfam" id="PF02518">
    <property type="entry name" value="HATPase_c"/>
    <property type="match status" value="1"/>
</dbReference>
<keyword evidence="8 16" id="KW-0418">Kinase</keyword>
<accession>A0A2N4U779</accession>
<dbReference type="GO" id="GO:0005524">
    <property type="term" value="F:ATP binding"/>
    <property type="evidence" value="ECO:0007669"/>
    <property type="project" value="UniProtKB-KW"/>
</dbReference>
<dbReference type="SUPFAM" id="SSF47384">
    <property type="entry name" value="Homodimeric domain of signal transducing histidine kinase"/>
    <property type="match status" value="1"/>
</dbReference>
<feature type="domain" description="HAMP" evidence="15">
    <location>
        <begin position="172"/>
        <end position="224"/>
    </location>
</feature>
<evidence type="ECO:0000259" key="15">
    <source>
        <dbReference type="PROSITE" id="PS50885"/>
    </source>
</evidence>
<protein>
    <recommendedName>
        <fullName evidence="3">histidine kinase</fullName>
        <ecNumber evidence="3">2.7.13.3</ecNumber>
    </recommendedName>
</protein>
<sequence length="452" mass="49007">MSLRLRLLLIIGISLSVLWAAVAGWMFMDARQSLRDALDNRLAASARMVAGLVSQFPEPGDIAANSSKPLDVVARDGVACEVSLVRGEVTIETVARTAGSPDLTRATPGFGTHAYGNKRWRTYVLRQGNIQIATADSIEVREALVKELVLSAGLPFVVALFGTLVLLWIGITHGLAPVERIRLLLARRRPGDDSPLPKVKAPVELQPLLHTIQQLLERLQGAIVRERRFTDSAAHELRTPLTGIKTHIQVAKLASQRPEEGATLDAALVKADQGVQQLQNILQRLLELARLEGQPVEIEISDPFDAVYAAIEAVQPLYADATSRVIVQGAAYSRPVRVARPLLLAALQNLIDNAIRYAPADTSITIHIETQSNDTLQISVLDEGPGLDAEGRIQAVNRFWRGNIKIPGYGLGLSIVDAIARRHGGTLELLERDGPGLEARLVLPLALKTTAS</sequence>
<dbReference type="Pfam" id="PF00512">
    <property type="entry name" value="HisKA"/>
    <property type="match status" value="1"/>
</dbReference>
<dbReference type="SMART" id="SM00388">
    <property type="entry name" value="HisKA"/>
    <property type="match status" value="1"/>
</dbReference>
<dbReference type="InterPro" id="IPR050428">
    <property type="entry name" value="TCS_sensor_his_kinase"/>
</dbReference>
<dbReference type="CDD" id="cd00082">
    <property type="entry name" value="HisKA"/>
    <property type="match status" value="1"/>
</dbReference>
<evidence type="ECO:0000256" key="1">
    <source>
        <dbReference type="ARBA" id="ARBA00000085"/>
    </source>
</evidence>
<dbReference type="SUPFAM" id="SSF55874">
    <property type="entry name" value="ATPase domain of HSP90 chaperone/DNA topoisomerase II/histidine kinase"/>
    <property type="match status" value="1"/>
</dbReference>
<gene>
    <name evidence="16" type="ORF">CR159_04530</name>
</gene>
<dbReference type="Gene3D" id="1.10.287.130">
    <property type="match status" value="1"/>
</dbReference>
<evidence type="ECO:0000256" key="7">
    <source>
        <dbReference type="ARBA" id="ARBA00022741"/>
    </source>
</evidence>
<feature type="domain" description="Histidine kinase" evidence="14">
    <location>
        <begin position="232"/>
        <end position="447"/>
    </location>
</feature>
<keyword evidence="17" id="KW-1185">Reference proteome</keyword>
<dbReference type="GO" id="GO:0000155">
    <property type="term" value="F:phosphorelay sensor kinase activity"/>
    <property type="evidence" value="ECO:0007669"/>
    <property type="project" value="InterPro"/>
</dbReference>
<dbReference type="InterPro" id="IPR004358">
    <property type="entry name" value="Sig_transdc_His_kin-like_C"/>
</dbReference>
<comment type="caution">
    <text evidence="16">The sequence shown here is derived from an EMBL/GenBank/DDBJ whole genome shotgun (WGS) entry which is preliminary data.</text>
</comment>
<keyword evidence="11" id="KW-0902">Two-component regulatory system</keyword>
<evidence type="ECO:0000256" key="13">
    <source>
        <dbReference type="SAM" id="Phobius"/>
    </source>
</evidence>
<evidence type="ECO:0000256" key="9">
    <source>
        <dbReference type="ARBA" id="ARBA00022840"/>
    </source>
</evidence>
<keyword evidence="10 13" id="KW-1133">Transmembrane helix</keyword>
<keyword evidence="7" id="KW-0547">Nucleotide-binding</keyword>
<comment type="catalytic activity">
    <reaction evidence="1">
        <text>ATP + protein L-histidine = ADP + protein N-phospho-L-histidine.</text>
        <dbReference type="EC" id="2.7.13.3"/>
    </reaction>
</comment>
<dbReference type="InterPro" id="IPR003594">
    <property type="entry name" value="HATPase_dom"/>
</dbReference>
<evidence type="ECO:0000256" key="5">
    <source>
        <dbReference type="ARBA" id="ARBA00022679"/>
    </source>
</evidence>